<dbReference type="OrthoDB" id="7305308at2759"/>
<evidence type="ECO:0000259" key="4">
    <source>
        <dbReference type="PROSITE" id="PS51186"/>
    </source>
</evidence>
<dbReference type="Proteomes" id="UP000837801">
    <property type="component" value="Unassembled WGS sequence"/>
</dbReference>
<evidence type="ECO:0000256" key="3">
    <source>
        <dbReference type="ARBA" id="ARBA00023315"/>
    </source>
</evidence>
<reference evidence="5" key="1">
    <citation type="submission" date="2022-03" db="EMBL/GenBank/DDBJ databases">
        <authorList>
            <person name="Legras J.-L."/>
            <person name="Devillers H."/>
            <person name="Grondin C."/>
        </authorList>
    </citation>
    <scope>NUCLEOTIDE SEQUENCE</scope>
    <source>
        <strain evidence="5">CLIB 1423</strain>
    </source>
</reference>
<dbReference type="GO" id="GO:0005737">
    <property type="term" value="C:cytoplasm"/>
    <property type="evidence" value="ECO:0007669"/>
    <property type="project" value="TreeGrafter"/>
</dbReference>
<evidence type="ECO:0000256" key="1">
    <source>
        <dbReference type="ARBA" id="ARBA00009342"/>
    </source>
</evidence>
<accession>A0A9P0W1J2</accession>
<evidence type="ECO:0000313" key="5">
    <source>
        <dbReference type="EMBL" id="CAH2356086.1"/>
    </source>
</evidence>
<dbReference type="PANTHER" id="PTHR10545">
    <property type="entry name" value="DIAMINE N-ACETYLTRANSFERASE"/>
    <property type="match status" value="1"/>
</dbReference>
<dbReference type="PANTHER" id="PTHR10545:SF29">
    <property type="entry name" value="GH14572P-RELATED"/>
    <property type="match status" value="1"/>
</dbReference>
<dbReference type="Gene3D" id="3.40.630.30">
    <property type="match status" value="1"/>
</dbReference>
<protein>
    <submittedName>
        <fullName evidence="5">Histone acetyltransferase Hpa2p</fullName>
    </submittedName>
</protein>
<dbReference type="InterPro" id="IPR000182">
    <property type="entry name" value="GNAT_dom"/>
</dbReference>
<feature type="domain" description="N-acetyltransferase" evidence="4">
    <location>
        <begin position="3"/>
        <end position="153"/>
    </location>
</feature>
<dbReference type="Pfam" id="PF00583">
    <property type="entry name" value="Acetyltransf_1"/>
    <property type="match status" value="1"/>
</dbReference>
<evidence type="ECO:0000256" key="2">
    <source>
        <dbReference type="ARBA" id="ARBA00022679"/>
    </source>
</evidence>
<keyword evidence="6" id="KW-1185">Reference proteome</keyword>
<dbReference type="CDD" id="cd04301">
    <property type="entry name" value="NAT_SF"/>
    <property type="match status" value="1"/>
</dbReference>
<comment type="similarity">
    <text evidence="1">Belongs to the acetyltransferase family. GNAT subfamily.</text>
</comment>
<comment type="caution">
    <text evidence="5">The sequence shown here is derived from an EMBL/GenBank/DDBJ whole genome shotgun (WGS) entry which is preliminary data.</text>
</comment>
<dbReference type="InterPro" id="IPR051016">
    <property type="entry name" value="Diverse_Substrate_AcTransf"/>
</dbReference>
<organism evidence="5 6">
    <name type="scientific">[Candida] railenensis</name>
    <dbReference type="NCBI Taxonomy" id="45579"/>
    <lineage>
        <taxon>Eukaryota</taxon>
        <taxon>Fungi</taxon>
        <taxon>Dikarya</taxon>
        <taxon>Ascomycota</taxon>
        <taxon>Saccharomycotina</taxon>
        <taxon>Pichiomycetes</taxon>
        <taxon>Debaryomycetaceae</taxon>
        <taxon>Kurtzmaniella</taxon>
    </lineage>
</organism>
<evidence type="ECO:0000313" key="6">
    <source>
        <dbReference type="Proteomes" id="UP000837801"/>
    </source>
</evidence>
<dbReference type="FunFam" id="3.40.630.30:FF:000066">
    <property type="entry name" value="Histone acetyltransferase"/>
    <property type="match status" value="1"/>
</dbReference>
<dbReference type="InterPro" id="IPR016181">
    <property type="entry name" value="Acyl_CoA_acyltransferase"/>
</dbReference>
<sequence length="153" mass="17758">MSVTIRKIQEGDKEEWTNLWSGAGGYLEFYKSTVPEKVTETTFKRFFDDKDPVYSAVAVDDSTGKIIGFANYLTHRNTWTIGDSLYLNDLFVSNDCRLKGTGRKLVEFVYTEADKFGCENTYWHTQFENHRAQLLYTKVGYKAGFLVYKRPKE</sequence>
<name>A0A9P0W1J2_9ASCO</name>
<dbReference type="SUPFAM" id="SSF55729">
    <property type="entry name" value="Acyl-CoA N-acyltransferases (Nat)"/>
    <property type="match status" value="1"/>
</dbReference>
<keyword evidence="3" id="KW-0012">Acyltransferase</keyword>
<dbReference type="PROSITE" id="PS51186">
    <property type="entry name" value="GNAT"/>
    <property type="match status" value="1"/>
</dbReference>
<keyword evidence="2" id="KW-0808">Transferase</keyword>
<dbReference type="GO" id="GO:0008080">
    <property type="term" value="F:N-acetyltransferase activity"/>
    <property type="evidence" value="ECO:0007669"/>
    <property type="project" value="TreeGrafter"/>
</dbReference>
<dbReference type="AlphaFoldDB" id="A0A9P0W1J2"/>
<gene>
    <name evidence="5" type="ORF">CLIB1423_52S00188</name>
</gene>
<proteinExistence type="inferred from homology"/>
<dbReference type="EMBL" id="CAKXYY010000052">
    <property type="protein sequence ID" value="CAH2356086.1"/>
    <property type="molecule type" value="Genomic_DNA"/>
</dbReference>